<feature type="non-terminal residue" evidence="1">
    <location>
        <position position="8"/>
    </location>
</feature>
<sequence>KKKGGGGV</sequence>
<dbReference type="EMBL" id="HADY01010774">
    <property type="protein sequence ID" value="SBP49259.1"/>
    <property type="molecule type" value="Transcribed_RNA"/>
</dbReference>
<gene>
    <name evidence="1" type="primary">CCNT1</name>
</gene>
<organism evidence="1">
    <name type="scientific">Nothobranchius furzeri</name>
    <name type="common">Turquoise killifish</name>
    <dbReference type="NCBI Taxonomy" id="105023"/>
    <lineage>
        <taxon>Eukaryota</taxon>
        <taxon>Metazoa</taxon>
        <taxon>Chordata</taxon>
        <taxon>Craniata</taxon>
        <taxon>Vertebrata</taxon>
        <taxon>Euteleostomi</taxon>
        <taxon>Actinopterygii</taxon>
        <taxon>Neopterygii</taxon>
        <taxon>Teleostei</taxon>
        <taxon>Neoteleostei</taxon>
        <taxon>Acanthomorphata</taxon>
        <taxon>Ovalentaria</taxon>
        <taxon>Atherinomorphae</taxon>
        <taxon>Cyprinodontiformes</taxon>
        <taxon>Nothobranchiidae</taxon>
        <taxon>Nothobranchius</taxon>
    </lineage>
</organism>
<accession>A0A1A8A2C8</accession>
<reference evidence="1" key="1">
    <citation type="submission" date="2016-05" db="EMBL/GenBank/DDBJ databases">
        <authorList>
            <person name="Lavstsen T."/>
            <person name="Jespersen J.S."/>
        </authorList>
    </citation>
    <scope>NUCLEOTIDE SEQUENCE</scope>
    <source>
        <tissue evidence="1">Brain</tissue>
    </source>
</reference>
<proteinExistence type="predicted"/>
<reference evidence="1" key="2">
    <citation type="submission" date="2016-06" db="EMBL/GenBank/DDBJ databases">
        <title>The genome of a short-lived fish provides insights into sex chromosome evolution and the genetic control of aging.</title>
        <authorList>
            <person name="Reichwald K."/>
            <person name="Felder M."/>
            <person name="Petzold A."/>
            <person name="Koch P."/>
            <person name="Groth M."/>
            <person name="Platzer M."/>
        </authorList>
    </citation>
    <scope>NUCLEOTIDE SEQUENCE</scope>
    <source>
        <tissue evidence="1">Brain</tissue>
    </source>
</reference>
<protein>
    <submittedName>
        <fullName evidence="1">Cyclin T1</fullName>
    </submittedName>
</protein>
<evidence type="ECO:0000313" key="1">
    <source>
        <dbReference type="EMBL" id="SBP49259.1"/>
    </source>
</evidence>
<feature type="non-terminal residue" evidence="1">
    <location>
        <position position="1"/>
    </location>
</feature>
<name>A0A1A8A2C8_NOTFU</name>